<accession>A0A3E0H697</accession>
<protein>
    <submittedName>
        <fullName evidence="2">Methyltransferase family protein</fullName>
    </submittedName>
</protein>
<dbReference type="SUPFAM" id="SSF53335">
    <property type="entry name" value="S-adenosyl-L-methionine-dependent methyltransferases"/>
    <property type="match status" value="1"/>
</dbReference>
<dbReference type="AlphaFoldDB" id="A0A3E0H697"/>
<evidence type="ECO:0000313" key="3">
    <source>
        <dbReference type="Proteomes" id="UP000256774"/>
    </source>
</evidence>
<sequence>MSESAAIRVHRRFVMARRVKVLASAAAKLIPINVRNILDVGAGTGELASALQHLRKELVFSGVDVLVREKTLIPIESYDGLHLPFSDKSIDAVMLIDVLHHCEEPLLVLQECIRVARKGVLIKDHVSESRWQHCVLAFMDWIGNRAHKVALPNNYWSNQQWQNAMLLSGAKIVKKIDILPLYPVALAWLFGGRLHNFWWIETKDMESNRD</sequence>
<evidence type="ECO:0000313" key="2">
    <source>
        <dbReference type="EMBL" id="REH39023.1"/>
    </source>
</evidence>
<dbReference type="InterPro" id="IPR029063">
    <property type="entry name" value="SAM-dependent_MTases_sf"/>
</dbReference>
<name>A0A3E0H697_9GAMM</name>
<keyword evidence="2" id="KW-0808">Transferase</keyword>
<gene>
    <name evidence="2" type="ORF">DFR26_1196</name>
</gene>
<keyword evidence="2" id="KW-0489">Methyltransferase</keyword>
<dbReference type="InterPro" id="IPR013216">
    <property type="entry name" value="Methyltransf_11"/>
</dbReference>
<dbReference type="Pfam" id="PF08241">
    <property type="entry name" value="Methyltransf_11"/>
    <property type="match status" value="1"/>
</dbReference>
<dbReference type="EMBL" id="QUNR01000002">
    <property type="protein sequence ID" value="REH39023.1"/>
    <property type="molecule type" value="Genomic_DNA"/>
</dbReference>
<dbReference type="Proteomes" id="UP000256774">
    <property type="component" value="Unassembled WGS sequence"/>
</dbReference>
<dbReference type="RefSeq" id="WP_116208033.1">
    <property type="nucleotide sequence ID" value="NZ_QUNR01000002.1"/>
</dbReference>
<reference evidence="2 3" key="1">
    <citation type="submission" date="2018-08" db="EMBL/GenBank/DDBJ databases">
        <title>Genomic Encyclopedia of Type Strains, Phase IV (KMG-IV): sequencing the most valuable type-strain genomes for metagenomic binning, comparative biology and taxonomic classification.</title>
        <authorList>
            <person name="Goeker M."/>
        </authorList>
    </citation>
    <scope>NUCLEOTIDE SEQUENCE [LARGE SCALE GENOMIC DNA]</scope>
    <source>
        <strain evidence="2 3">DSM 26022</strain>
    </source>
</reference>
<proteinExistence type="predicted"/>
<keyword evidence="3" id="KW-1185">Reference proteome</keyword>
<dbReference type="CDD" id="cd02440">
    <property type="entry name" value="AdoMet_MTases"/>
    <property type="match status" value="1"/>
</dbReference>
<comment type="caution">
    <text evidence="2">The sequence shown here is derived from an EMBL/GenBank/DDBJ whole genome shotgun (WGS) entry which is preliminary data.</text>
</comment>
<dbReference type="OrthoDB" id="9760689at2"/>
<evidence type="ECO:0000259" key="1">
    <source>
        <dbReference type="Pfam" id="PF08241"/>
    </source>
</evidence>
<organism evidence="2 3">
    <name type="scientific">Paraperlucidibaca baekdonensis</name>
    <dbReference type="NCBI Taxonomy" id="748120"/>
    <lineage>
        <taxon>Bacteria</taxon>
        <taxon>Pseudomonadati</taxon>
        <taxon>Pseudomonadota</taxon>
        <taxon>Gammaproteobacteria</taxon>
        <taxon>Moraxellales</taxon>
        <taxon>Moraxellaceae</taxon>
        <taxon>Paraperlucidibaca</taxon>
    </lineage>
</organism>
<dbReference type="GO" id="GO:0008757">
    <property type="term" value="F:S-adenosylmethionine-dependent methyltransferase activity"/>
    <property type="evidence" value="ECO:0007669"/>
    <property type="project" value="InterPro"/>
</dbReference>
<dbReference type="GO" id="GO:0032259">
    <property type="term" value="P:methylation"/>
    <property type="evidence" value="ECO:0007669"/>
    <property type="project" value="UniProtKB-KW"/>
</dbReference>
<dbReference type="Gene3D" id="3.40.50.150">
    <property type="entry name" value="Vaccinia Virus protein VP39"/>
    <property type="match status" value="1"/>
</dbReference>
<feature type="domain" description="Methyltransferase type 11" evidence="1">
    <location>
        <begin position="38"/>
        <end position="119"/>
    </location>
</feature>